<dbReference type="OrthoDB" id="5241859at2"/>
<keyword evidence="3" id="KW-1185">Reference proteome</keyword>
<name>A0A3P5WN67_9MICC</name>
<gene>
    <name evidence="2" type="ORF">PSET11_01131</name>
</gene>
<dbReference type="Proteomes" id="UP000280861">
    <property type="component" value="Unassembled WGS sequence"/>
</dbReference>
<accession>A0A3P5WN67</accession>
<evidence type="ECO:0000313" key="3">
    <source>
        <dbReference type="Proteomes" id="UP000280861"/>
    </source>
</evidence>
<keyword evidence="1" id="KW-0472">Membrane</keyword>
<dbReference type="EMBL" id="UXAU01000018">
    <property type="protein sequence ID" value="VDC23035.1"/>
    <property type="molecule type" value="Genomic_DNA"/>
</dbReference>
<feature type="transmembrane region" description="Helical" evidence="1">
    <location>
        <begin position="325"/>
        <end position="344"/>
    </location>
</feature>
<proteinExistence type="predicted"/>
<keyword evidence="1" id="KW-1133">Transmembrane helix</keyword>
<feature type="transmembrane region" description="Helical" evidence="1">
    <location>
        <begin position="395"/>
        <end position="413"/>
    </location>
</feature>
<feature type="transmembrane region" description="Helical" evidence="1">
    <location>
        <begin position="419"/>
        <end position="441"/>
    </location>
</feature>
<dbReference type="AlphaFoldDB" id="A0A3P5WN67"/>
<evidence type="ECO:0000313" key="2">
    <source>
        <dbReference type="EMBL" id="VDC23035.1"/>
    </source>
</evidence>
<feature type="transmembrane region" description="Helical" evidence="1">
    <location>
        <begin position="356"/>
        <end position="375"/>
    </location>
</feature>
<sequence length="458" mass="49756">MTQCGGYCRCCSNSELAPAEDLVPEEEATDGEKLVSLLVGSQSWVHRRVDALRLGGDGATRLQVSFEVTVPADLRLARPGHKMAVPLAFMAKKPLRKLDTSDPSGKPASILDTPVNKAYAHQFLLALAPGRVQSDTVAWPAVREALRDIVASDGGAAAAAPWRVLQTLLSRSADRGGPLTQEDEFEQSFFLGIARQMGEQFLFLMEIDAALAGTRVLLKYSLDQDAPRTDTDPTKRAIFSLVIPDFGFAASQHVEVELPQGVILERITLEERLLGDAVQRSLATDVPDRRTQRLVGHVALRPSARFASGELFVTAIPAKQGLYRFAKISILAVSLVVLAAWFVRLDVTAFIRRVDIPSPSASILLIGPALLLSWFSRATEHSLIAKIQGPLRLGLLASATVLLGFAVLAAVPVTPVVWAGAWLVLTAVQCSALLLLAYYASDFGRWIKRIKWRLKANP</sequence>
<reference evidence="2 3" key="1">
    <citation type="submission" date="2018-11" db="EMBL/GenBank/DDBJ databases">
        <authorList>
            <person name="Criscuolo A."/>
        </authorList>
    </citation>
    <scope>NUCLEOTIDE SEQUENCE [LARGE SCALE GENOMIC DNA]</scope>
    <source>
        <strain evidence="2">AT11b</strain>
    </source>
</reference>
<organism evidence="2 3">
    <name type="scientific">Arthrobacter ulcerisalmonis</name>
    <dbReference type="NCBI Taxonomy" id="2483813"/>
    <lineage>
        <taxon>Bacteria</taxon>
        <taxon>Bacillati</taxon>
        <taxon>Actinomycetota</taxon>
        <taxon>Actinomycetes</taxon>
        <taxon>Micrococcales</taxon>
        <taxon>Micrococcaceae</taxon>
        <taxon>Arthrobacter</taxon>
    </lineage>
</organism>
<protein>
    <submittedName>
        <fullName evidence="2">Uncharacterized protein</fullName>
    </submittedName>
</protein>
<evidence type="ECO:0000256" key="1">
    <source>
        <dbReference type="SAM" id="Phobius"/>
    </source>
</evidence>
<dbReference type="RefSeq" id="WP_124091108.1">
    <property type="nucleotide sequence ID" value="NZ_CBCRYA010000016.1"/>
</dbReference>
<keyword evidence="1" id="KW-0812">Transmembrane</keyword>